<keyword evidence="1" id="KW-0812">Transmembrane</keyword>
<sequence length="167" mass="19330">MENSLIELMNIEDVKNLGTPVKTITSKPYFAIITCLVISILLILSKSLAILGFIILPISLLVLWKIPNRKTIEFFDTFLIVYPQGKELQCKKINFNDIIEWIVRQGQQSGDILVLHLTGDEYVQMESFRAVSVVRQFNKIMPDKEANRKKNAEMKNTKFKWPWGDKK</sequence>
<organism evidence="2 3">
    <name type="scientific">Anaerorhabdus furcosa</name>
    <dbReference type="NCBI Taxonomy" id="118967"/>
    <lineage>
        <taxon>Bacteria</taxon>
        <taxon>Bacillati</taxon>
        <taxon>Bacillota</taxon>
        <taxon>Erysipelotrichia</taxon>
        <taxon>Erysipelotrichales</taxon>
        <taxon>Erysipelotrichaceae</taxon>
        <taxon>Anaerorhabdus</taxon>
    </lineage>
</organism>
<dbReference type="EMBL" id="FUWY01000003">
    <property type="protein sequence ID" value="SJZ71347.1"/>
    <property type="molecule type" value="Genomic_DNA"/>
</dbReference>
<evidence type="ECO:0008006" key="4">
    <source>
        <dbReference type="Google" id="ProtNLM"/>
    </source>
</evidence>
<keyword evidence="3" id="KW-1185">Reference proteome</keyword>
<dbReference type="STRING" id="118967.SAMN02745191_1449"/>
<dbReference type="AlphaFoldDB" id="A0A1T4MX26"/>
<gene>
    <name evidence="2" type="ORF">SAMN02745191_1449</name>
</gene>
<protein>
    <recommendedName>
        <fullName evidence="4">PH domain-containing protein</fullName>
    </recommendedName>
</protein>
<dbReference type="Proteomes" id="UP000243297">
    <property type="component" value="Unassembled WGS sequence"/>
</dbReference>
<reference evidence="3" key="1">
    <citation type="submission" date="2017-02" db="EMBL/GenBank/DDBJ databases">
        <authorList>
            <person name="Varghese N."/>
            <person name="Submissions S."/>
        </authorList>
    </citation>
    <scope>NUCLEOTIDE SEQUENCE [LARGE SCALE GENOMIC DNA]</scope>
    <source>
        <strain evidence="3">ATCC 25662</strain>
    </source>
</reference>
<accession>A0A1T4MX26</accession>
<evidence type="ECO:0000256" key="1">
    <source>
        <dbReference type="SAM" id="Phobius"/>
    </source>
</evidence>
<feature type="transmembrane region" description="Helical" evidence="1">
    <location>
        <begin position="29"/>
        <end position="62"/>
    </location>
</feature>
<keyword evidence="1" id="KW-0472">Membrane</keyword>
<name>A0A1T4MX26_9FIRM</name>
<keyword evidence="1" id="KW-1133">Transmembrane helix</keyword>
<dbReference type="RefSeq" id="WP_078711849.1">
    <property type="nucleotide sequence ID" value="NZ_FUWY01000003.1"/>
</dbReference>
<proteinExistence type="predicted"/>
<evidence type="ECO:0000313" key="2">
    <source>
        <dbReference type="EMBL" id="SJZ71347.1"/>
    </source>
</evidence>
<evidence type="ECO:0000313" key="3">
    <source>
        <dbReference type="Proteomes" id="UP000243297"/>
    </source>
</evidence>